<dbReference type="PROSITE" id="PS50109">
    <property type="entry name" value="HIS_KIN"/>
    <property type="match status" value="1"/>
</dbReference>
<keyword evidence="8" id="KW-1133">Transmembrane helix</keyword>
<dbReference type="PANTHER" id="PTHR45436">
    <property type="entry name" value="SENSOR HISTIDINE KINASE YKOH"/>
    <property type="match status" value="1"/>
</dbReference>
<evidence type="ECO:0000313" key="12">
    <source>
        <dbReference type="Proteomes" id="UP000312512"/>
    </source>
</evidence>
<dbReference type="InterPro" id="IPR050428">
    <property type="entry name" value="TCS_sensor_his_kinase"/>
</dbReference>
<dbReference type="Proteomes" id="UP000312512">
    <property type="component" value="Unassembled WGS sequence"/>
</dbReference>
<dbReference type="EC" id="2.7.13.3" evidence="3"/>
<dbReference type="PROSITE" id="PS50885">
    <property type="entry name" value="HAMP"/>
    <property type="match status" value="1"/>
</dbReference>
<dbReference type="AlphaFoldDB" id="A0A5C4W7H1"/>
<keyword evidence="4" id="KW-0597">Phosphoprotein</keyword>
<dbReference type="InterPro" id="IPR005467">
    <property type="entry name" value="His_kinase_dom"/>
</dbReference>
<dbReference type="GO" id="GO:0000155">
    <property type="term" value="F:phosphorelay sensor kinase activity"/>
    <property type="evidence" value="ECO:0007669"/>
    <property type="project" value="InterPro"/>
</dbReference>
<evidence type="ECO:0000256" key="9">
    <source>
        <dbReference type="ARBA" id="ARBA00023012"/>
    </source>
</evidence>
<keyword evidence="5" id="KW-0808">Transferase</keyword>
<dbReference type="InterPro" id="IPR036097">
    <property type="entry name" value="HisK_dim/P_sf"/>
</dbReference>
<dbReference type="SUPFAM" id="SSF47384">
    <property type="entry name" value="Homodimeric domain of signal transducing histidine kinase"/>
    <property type="match status" value="1"/>
</dbReference>
<evidence type="ECO:0000256" key="3">
    <source>
        <dbReference type="ARBA" id="ARBA00012438"/>
    </source>
</evidence>
<accession>A0A5P9ZAE6</accession>
<evidence type="ECO:0000256" key="8">
    <source>
        <dbReference type="ARBA" id="ARBA00022989"/>
    </source>
</evidence>
<keyword evidence="12" id="KW-1185">Reference proteome</keyword>
<dbReference type="Pfam" id="PF00512">
    <property type="entry name" value="HisKA"/>
    <property type="match status" value="1"/>
</dbReference>
<dbReference type="SMART" id="SM00388">
    <property type="entry name" value="HisKA"/>
    <property type="match status" value="1"/>
</dbReference>
<dbReference type="SUPFAM" id="SSF55874">
    <property type="entry name" value="ATPase domain of HSP90 chaperone/DNA topoisomerase II/histidine kinase"/>
    <property type="match status" value="1"/>
</dbReference>
<organism evidence="11 12">
    <name type="scientific">Nonomuraea phyllanthi</name>
    <dbReference type="NCBI Taxonomy" id="2219224"/>
    <lineage>
        <taxon>Bacteria</taxon>
        <taxon>Bacillati</taxon>
        <taxon>Actinomycetota</taxon>
        <taxon>Actinomycetes</taxon>
        <taxon>Streptosporangiales</taxon>
        <taxon>Streptosporangiaceae</taxon>
        <taxon>Nonomuraea</taxon>
    </lineage>
</organism>
<comment type="subcellular location">
    <subcellularLocation>
        <location evidence="2">Cell membrane</location>
    </subcellularLocation>
</comment>
<dbReference type="SMART" id="SM00387">
    <property type="entry name" value="HATPase_c"/>
    <property type="match status" value="1"/>
</dbReference>
<accession>A0A5C4W7H1</accession>
<dbReference type="InterPro" id="IPR004358">
    <property type="entry name" value="Sig_transdc_His_kin-like_C"/>
</dbReference>
<dbReference type="SMART" id="SM00304">
    <property type="entry name" value="HAMP"/>
    <property type="match status" value="1"/>
</dbReference>
<protein>
    <recommendedName>
        <fullName evidence="3">histidine kinase</fullName>
        <ecNumber evidence="3">2.7.13.3</ecNumber>
    </recommendedName>
</protein>
<reference evidence="11 12" key="1">
    <citation type="submission" date="2019-10" db="EMBL/GenBank/DDBJ databases">
        <title>Nonomuraea sp. nov., isolated from Phyllanthus amarus.</title>
        <authorList>
            <person name="Klykleung N."/>
            <person name="Tanasupawat S."/>
        </authorList>
    </citation>
    <scope>NUCLEOTIDE SEQUENCE [LARGE SCALE GENOMIC DNA]</scope>
    <source>
        <strain evidence="11 12">PA1-10</strain>
    </source>
</reference>
<dbReference type="EMBL" id="VDLX02000010">
    <property type="protein sequence ID" value="KAB8192411.1"/>
    <property type="molecule type" value="Genomic_DNA"/>
</dbReference>
<dbReference type="CDD" id="cd00082">
    <property type="entry name" value="HisKA"/>
    <property type="match status" value="1"/>
</dbReference>
<dbReference type="InterPro" id="IPR003661">
    <property type="entry name" value="HisK_dim/P_dom"/>
</dbReference>
<evidence type="ECO:0000256" key="2">
    <source>
        <dbReference type="ARBA" id="ARBA00004236"/>
    </source>
</evidence>
<proteinExistence type="predicted"/>
<keyword evidence="7 11" id="KW-0418">Kinase</keyword>
<evidence type="ECO:0000256" key="1">
    <source>
        <dbReference type="ARBA" id="ARBA00000085"/>
    </source>
</evidence>
<dbReference type="PRINTS" id="PR00344">
    <property type="entry name" value="BCTRLSENSOR"/>
</dbReference>
<dbReference type="Gene3D" id="3.30.565.10">
    <property type="entry name" value="Histidine kinase-like ATPase, C-terminal domain"/>
    <property type="match status" value="1"/>
</dbReference>
<sequence length="425" mass="46024">MAVLCLGAMAAVLWVGHNVALDSRTREVLSVSRRWAHEVRENKPPPVVTPAVKGLQVIDPSGRVASSTPNLIGEPRLATLLPDPDMSTRSDEVCDLPQLGGECQVVAVARAGRPDGNWLVYAFNPSAPWYVNPAVIGLASGLSALLIAITWFGVSRVVCRTLAPVNEITERLNAITSGEEAMRVPVPANTNEIKALAEAANRTLARLEAAMEQQRRFASDASHDLRSPITAMRAELEMAMLVPDETDWCETGVRLKASLDRLQNIVADLLTLTKLDAGAPGRLEAVDLAELVAAETTRPRAKRIVTSLQPEVVVTGDRLRLARLLTNLLDNAERHADSTITVTVRRDCDAVLEVIDDGAGIAPEQREVVFRRFARLDAARSRDAGGTGLGLPIAREIARAHQGTLKIEDSDTGARFVLRIPIRQD</sequence>
<evidence type="ECO:0000256" key="5">
    <source>
        <dbReference type="ARBA" id="ARBA00022679"/>
    </source>
</evidence>
<dbReference type="Gene3D" id="1.10.287.130">
    <property type="match status" value="1"/>
</dbReference>
<evidence type="ECO:0000256" key="10">
    <source>
        <dbReference type="ARBA" id="ARBA00023136"/>
    </source>
</evidence>
<evidence type="ECO:0000313" key="11">
    <source>
        <dbReference type="EMBL" id="KAB8192411.1"/>
    </source>
</evidence>
<evidence type="ECO:0000256" key="6">
    <source>
        <dbReference type="ARBA" id="ARBA00022692"/>
    </source>
</evidence>
<evidence type="ECO:0000256" key="7">
    <source>
        <dbReference type="ARBA" id="ARBA00022777"/>
    </source>
</evidence>
<gene>
    <name evidence="11" type="ORF">FH608_025800</name>
</gene>
<keyword evidence="10" id="KW-0472">Membrane</keyword>
<dbReference type="GO" id="GO:0005886">
    <property type="term" value="C:plasma membrane"/>
    <property type="evidence" value="ECO:0007669"/>
    <property type="project" value="UniProtKB-SubCell"/>
</dbReference>
<dbReference type="Pfam" id="PF02518">
    <property type="entry name" value="HATPase_c"/>
    <property type="match status" value="1"/>
</dbReference>
<dbReference type="OrthoDB" id="9786919at2"/>
<name>A0A5C4W7H1_9ACTN</name>
<keyword evidence="9" id="KW-0902">Two-component regulatory system</keyword>
<dbReference type="InterPro" id="IPR036890">
    <property type="entry name" value="HATPase_C_sf"/>
</dbReference>
<evidence type="ECO:0000256" key="4">
    <source>
        <dbReference type="ARBA" id="ARBA00022553"/>
    </source>
</evidence>
<dbReference type="PANTHER" id="PTHR45436:SF5">
    <property type="entry name" value="SENSOR HISTIDINE KINASE TRCS"/>
    <property type="match status" value="1"/>
</dbReference>
<dbReference type="InterPro" id="IPR003660">
    <property type="entry name" value="HAMP_dom"/>
</dbReference>
<comment type="catalytic activity">
    <reaction evidence="1">
        <text>ATP + protein L-histidine = ADP + protein N-phospho-L-histidine.</text>
        <dbReference type="EC" id="2.7.13.3"/>
    </reaction>
</comment>
<comment type="caution">
    <text evidence="11">The sequence shown here is derived from an EMBL/GenBank/DDBJ whole genome shotgun (WGS) entry which is preliminary data.</text>
</comment>
<dbReference type="InterPro" id="IPR003594">
    <property type="entry name" value="HATPase_dom"/>
</dbReference>
<keyword evidence="6" id="KW-0812">Transmembrane</keyword>